<sequence length="122" mass="13717">MGNGSSAQKHARTDKLERSWWPWQVCREFQRGNCTRGESDCRYAHPLEAGMVDCSENSVIVCMDYIKGRCSRDKCKYFHPPAHLQARIKASQHQASQNTASAPLVSSSQDPIRTPAGNSLFF</sequence>
<comment type="similarity">
    <text evidence="5">Belongs to the muscleblind family.</text>
</comment>
<evidence type="ECO:0000259" key="8">
    <source>
        <dbReference type="PROSITE" id="PS50103"/>
    </source>
</evidence>
<evidence type="ECO:0000256" key="3">
    <source>
        <dbReference type="ARBA" id="ARBA00022771"/>
    </source>
</evidence>
<evidence type="ECO:0000256" key="1">
    <source>
        <dbReference type="ARBA" id="ARBA00022723"/>
    </source>
</evidence>
<dbReference type="PROSITE" id="PS50103">
    <property type="entry name" value="ZF_C3H1"/>
    <property type="match status" value="2"/>
</dbReference>
<evidence type="ECO:0000256" key="5">
    <source>
        <dbReference type="ARBA" id="ARBA00038226"/>
    </source>
</evidence>
<keyword evidence="3 6" id="KW-0863">Zinc-finger</keyword>
<dbReference type="InterPro" id="IPR041367">
    <property type="entry name" value="Znf-CCCH_4"/>
</dbReference>
<dbReference type="EMBL" id="JAHRIO010079968">
    <property type="protein sequence ID" value="MEQ2183634.1"/>
    <property type="molecule type" value="Genomic_DNA"/>
</dbReference>
<evidence type="ECO:0000256" key="7">
    <source>
        <dbReference type="SAM" id="MobiDB-lite"/>
    </source>
</evidence>
<evidence type="ECO:0000313" key="9">
    <source>
        <dbReference type="EMBL" id="MEQ2183634.1"/>
    </source>
</evidence>
<dbReference type="Pfam" id="PF18044">
    <property type="entry name" value="zf-CCCH_4"/>
    <property type="match status" value="1"/>
</dbReference>
<dbReference type="Pfam" id="PF22628">
    <property type="entry name" value="zf-CCCH_10"/>
    <property type="match status" value="1"/>
</dbReference>
<feature type="domain" description="C3H1-type" evidence="8">
    <location>
        <begin position="20"/>
        <end position="48"/>
    </location>
</feature>
<evidence type="ECO:0000256" key="4">
    <source>
        <dbReference type="ARBA" id="ARBA00022833"/>
    </source>
</evidence>
<dbReference type="InterPro" id="IPR000571">
    <property type="entry name" value="Znf_CCCH"/>
</dbReference>
<reference evidence="9 10" key="1">
    <citation type="submission" date="2021-06" db="EMBL/GenBank/DDBJ databases">
        <authorList>
            <person name="Palmer J.M."/>
        </authorList>
    </citation>
    <scope>NUCLEOTIDE SEQUENCE [LARGE SCALE GENOMIC DNA]</scope>
    <source>
        <strain evidence="9 10">GA_2019</strain>
        <tissue evidence="9">Muscle</tissue>
    </source>
</reference>
<feature type="zinc finger region" description="C3H1-type" evidence="6">
    <location>
        <begin position="56"/>
        <end position="82"/>
    </location>
</feature>
<dbReference type="InterPro" id="IPR054429">
    <property type="entry name" value="Znf-CCCH_Muscleblind-like"/>
</dbReference>
<feature type="domain" description="C3H1-type" evidence="8">
    <location>
        <begin position="56"/>
        <end position="82"/>
    </location>
</feature>
<keyword evidence="4 6" id="KW-0862">Zinc</keyword>
<comment type="caution">
    <text evidence="9">The sequence shown here is derived from an EMBL/GenBank/DDBJ whole genome shotgun (WGS) entry which is preliminary data.</text>
</comment>
<keyword evidence="10" id="KW-1185">Reference proteome</keyword>
<keyword evidence="2" id="KW-0677">Repeat</keyword>
<proteinExistence type="inferred from homology"/>
<accession>A0ABV0PJH9</accession>
<name>A0ABV0PJH9_9TELE</name>
<dbReference type="SMART" id="SM00356">
    <property type="entry name" value="ZnF_C3H1"/>
    <property type="match status" value="2"/>
</dbReference>
<evidence type="ECO:0000256" key="2">
    <source>
        <dbReference type="ARBA" id="ARBA00022737"/>
    </source>
</evidence>
<gene>
    <name evidence="9" type="primary">MBNL3</name>
    <name evidence="9" type="ORF">GOODEAATRI_000112</name>
</gene>
<dbReference type="PANTHER" id="PTHR12675:SF3">
    <property type="entry name" value="MUSCLEBLIND-LIKE PROTEIN 3"/>
    <property type="match status" value="1"/>
</dbReference>
<keyword evidence="1 6" id="KW-0479">Metal-binding</keyword>
<protein>
    <submittedName>
        <fullName evidence="9">Muscleblind-like protein 3</fullName>
    </submittedName>
</protein>
<dbReference type="PANTHER" id="PTHR12675">
    <property type="entry name" value="MUSCLEBLIND-LIKE PROTEIN"/>
    <property type="match status" value="1"/>
</dbReference>
<feature type="zinc finger region" description="C3H1-type" evidence="6">
    <location>
        <begin position="20"/>
        <end position="48"/>
    </location>
</feature>
<dbReference type="Proteomes" id="UP001476798">
    <property type="component" value="Unassembled WGS sequence"/>
</dbReference>
<feature type="region of interest" description="Disordered" evidence="7">
    <location>
        <begin position="88"/>
        <end position="122"/>
    </location>
</feature>
<feature type="compositionally biased region" description="Polar residues" evidence="7">
    <location>
        <begin position="91"/>
        <end position="111"/>
    </location>
</feature>
<evidence type="ECO:0000256" key="6">
    <source>
        <dbReference type="PROSITE-ProRule" id="PRU00723"/>
    </source>
</evidence>
<organism evidence="9 10">
    <name type="scientific">Goodea atripinnis</name>
    <dbReference type="NCBI Taxonomy" id="208336"/>
    <lineage>
        <taxon>Eukaryota</taxon>
        <taxon>Metazoa</taxon>
        <taxon>Chordata</taxon>
        <taxon>Craniata</taxon>
        <taxon>Vertebrata</taxon>
        <taxon>Euteleostomi</taxon>
        <taxon>Actinopterygii</taxon>
        <taxon>Neopterygii</taxon>
        <taxon>Teleostei</taxon>
        <taxon>Neoteleostei</taxon>
        <taxon>Acanthomorphata</taxon>
        <taxon>Ovalentaria</taxon>
        <taxon>Atherinomorphae</taxon>
        <taxon>Cyprinodontiformes</taxon>
        <taxon>Goodeidae</taxon>
        <taxon>Goodea</taxon>
    </lineage>
</organism>
<dbReference type="Gene3D" id="3.30.1370.210">
    <property type="match status" value="1"/>
</dbReference>
<evidence type="ECO:0000313" key="10">
    <source>
        <dbReference type="Proteomes" id="UP001476798"/>
    </source>
</evidence>